<sequence length="86" mass="9915">MKIQKVITIHKFTGEAPCALLPFVRSVTKAQIPPFVTKISGSVPARRCYYLHDNIGLREKISDNHLRERLQSSLTKKGQLKWRRRG</sequence>
<gene>
    <name evidence="1" type="ORF">SULPSESMR1_04738</name>
</gene>
<geneLocation type="plasmid" evidence="1 2">
    <name>pSMR1-1</name>
</geneLocation>
<dbReference type="AlphaFoldDB" id="A0A221K626"/>
<keyword evidence="2" id="KW-1185">Reference proteome</keyword>
<evidence type="ECO:0000313" key="1">
    <source>
        <dbReference type="EMBL" id="ASM74436.1"/>
    </source>
</evidence>
<organism evidence="1 2">
    <name type="scientific">Pseudosulfitobacter pseudonitzschiae</name>
    <dbReference type="NCBI Taxonomy" id="1402135"/>
    <lineage>
        <taxon>Bacteria</taxon>
        <taxon>Pseudomonadati</taxon>
        <taxon>Pseudomonadota</taxon>
        <taxon>Alphaproteobacteria</taxon>
        <taxon>Rhodobacterales</taxon>
        <taxon>Roseobacteraceae</taxon>
        <taxon>Pseudosulfitobacter</taxon>
    </lineage>
</organism>
<dbReference type="KEGG" id="spse:SULPSESMR1_04738"/>
<dbReference type="EMBL" id="CP022416">
    <property type="protein sequence ID" value="ASM74436.1"/>
    <property type="molecule type" value="Genomic_DNA"/>
</dbReference>
<accession>A0A221K626</accession>
<protein>
    <submittedName>
        <fullName evidence="1">Uncharacterized protein</fullName>
    </submittedName>
</protein>
<keyword evidence="1" id="KW-0614">Plasmid</keyword>
<reference evidence="1 2" key="1">
    <citation type="submission" date="2017-07" db="EMBL/GenBank/DDBJ databases">
        <title>Genome Sequence of Sulfitobacter pseudonitzschiae Strain SMR1 Isolated from a culture of the Diatom Skeletonema marinoi.</title>
        <authorList>
            <person name="Topel M."/>
            <person name="Pinder M.I.M."/>
            <person name="Johansson O.N."/>
            <person name="Kourtchenko O."/>
            <person name="Godhe A."/>
            <person name="Clarke A.K."/>
        </authorList>
    </citation>
    <scope>NUCLEOTIDE SEQUENCE [LARGE SCALE GENOMIC DNA]</scope>
    <source>
        <strain evidence="1 2">SMR1</strain>
        <plasmid evidence="1 2">pSMR1-1</plasmid>
    </source>
</reference>
<proteinExistence type="predicted"/>
<dbReference type="Proteomes" id="UP000199754">
    <property type="component" value="Plasmid pSMR1-1"/>
</dbReference>
<name>A0A221K626_9RHOB</name>
<evidence type="ECO:0000313" key="2">
    <source>
        <dbReference type="Proteomes" id="UP000199754"/>
    </source>
</evidence>